<name>A0AAE0B6M5_9ROSI</name>
<dbReference type="Proteomes" id="UP001281410">
    <property type="component" value="Unassembled WGS sequence"/>
</dbReference>
<protein>
    <submittedName>
        <fullName evidence="1">Uncharacterized protein</fullName>
    </submittedName>
</protein>
<accession>A0AAE0B6M5</accession>
<evidence type="ECO:0000313" key="2">
    <source>
        <dbReference type="Proteomes" id="UP001281410"/>
    </source>
</evidence>
<proteinExistence type="predicted"/>
<sequence length="62" mass="7081">MPGKSRIVGLAAFTRNHQWILANNHIRDAHPPENLCNEEINGELRLPNNSIKEDFCILKEDS</sequence>
<organism evidence="1 2">
    <name type="scientific">Dipteronia sinensis</name>
    <dbReference type="NCBI Taxonomy" id="43782"/>
    <lineage>
        <taxon>Eukaryota</taxon>
        <taxon>Viridiplantae</taxon>
        <taxon>Streptophyta</taxon>
        <taxon>Embryophyta</taxon>
        <taxon>Tracheophyta</taxon>
        <taxon>Spermatophyta</taxon>
        <taxon>Magnoliopsida</taxon>
        <taxon>eudicotyledons</taxon>
        <taxon>Gunneridae</taxon>
        <taxon>Pentapetalae</taxon>
        <taxon>rosids</taxon>
        <taxon>malvids</taxon>
        <taxon>Sapindales</taxon>
        <taxon>Sapindaceae</taxon>
        <taxon>Hippocastanoideae</taxon>
        <taxon>Acereae</taxon>
        <taxon>Dipteronia</taxon>
    </lineage>
</organism>
<dbReference type="AlphaFoldDB" id="A0AAE0B6M5"/>
<gene>
    <name evidence="1" type="ORF">Dsin_002672</name>
</gene>
<reference evidence="1" key="1">
    <citation type="journal article" date="2023" name="Plant J.">
        <title>Genome sequences and population genomics provide insights into the demographic history, inbreeding, and mutation load of two 'living fossil' tree species of Dipteronia.</title>
        <authorList>
            <person name="Feng Y."/>
            <person name="Comes H.P."/>
            <person name="Chen J."/>
            <person name="Zhu S."/>
            <person name="Lu R."/>
            <person name="Zhang X."/>
            <person name="Li P."/>
            <person name="Qiu J."/>
            <person name="Olsen K.M."/>
            <person name="Qiu Y."/>
        </authorList>
    </citation>
    <scope>NUCLEOTIDE SEQUENCE</scope>
    <source>
        <strain evidence="1">NBL</strain>
    </source>
</reference>
<comment type="caution">
    <text evidence="1">The sequence shown here is derived from an EMBL/GenBank/DDBJ whole genome shotgun (WGS) entry which is preliminary data.</text>
</comment>
<evidence type="ECO:0000313" key="1">
    <source>
        <dbReference type="EMBL" id="KAK3230791.1"/>
    </source>
</evidence>
<dbReference type="EMBL" id="JANJYJ010000001">
    <property type="protein sequence ID" value="KAK3230791.1"/>
    <property type="molecule type" value="Genomic_DNA"/>
</dbReference>
<keyword evidence="2" id="KW-1185">Reference proteome</keyword>